<organism evidence="7 8">
    <name type="scientific">Dipteronia dyeriana</name>
    <dbReference type="NCBI Taxonomy" id="168575"/>
    <lineage>
        <taxon>Eukaryota</taxon>
        <taxon>Viridiplantae</taxon>
        <taxon>Streptophyta</taxon>
        <taxon>Embryophyta</taxon>
        <taxon>Tracheophyta</taxon>
        <taxon>Spermatophyta</taxon>
        <taxon>Magnoliopsida</taxon>
        <taxon>eudicotyledons</taxon>
        <taxon>Gunneridae</taxon>
        <taxon>Pentapetalae</taxon>
        <taxon>rosids</taxon>
        <taxon>malvids</taxon>
        <taxon>Sapindales</taxon>
        <taxon>Sapindaceae</taxon>
        <taxon>Hippocastanoideae</taxon>
        <taxon>Acereae</taxon>
        <taxon>Dipteronia</taxon>
    </lineage>
</organism>
<dbReference type="Proteomes" id="UP001280121">
    <property type="component" value="Unassembled WGS sequence"/>
</dbReference>
<evidence type="ECO:0000313" key="8">
    <source>
        <dbReference type="Proteomes" id="UP001280121"/>
    </source>
</evidence>
<gene>
    <name evidence="7" type="ORF">Ddye_022555</name>
</gene>
<sequence length="332" mass="38451">MEIQLKKMQTQQDEYWQKVRDKMTSMKNEMRTGFLRLSELICKSKNEKTCHNVDTDVINLSQDNNIHFEPYTFHRVFPSPEMTKGNSEPNDDVKQLSRPPKTTIKVTRDRKRSAYTVSPYIDPTAKRPRKPKMPEFGRDSPLDEDVLRSMNSWINDNNMNTSMHTGVFEANPHWFQILLLEIGWLDGDILFPANVNGNHWVAIVVNLKERVITIYDYLLEINSVLEITKWTSCLRKMLPSLLVHTMPDIYNDALSFAVQRPEKDIPNQGNGSDCGIFALKFLEYLWTGKPFDFEPKYGPSLRVKIATEIFKNSKQVPCNNIVEGSLVENDCN</sequence>
<keyword evidence="8" id="KW-1185">Reference proteome</keyword>
<accession>A0AAD9TRB5</accession>
<dbReference type="InterPro" id="IPR003653">
    <property type="entry name" value="Peptidase_C48_C"/>
</dbReference>
<comment type="similarity">
    <text evidence="1">Belongs to the peptidase C48 family.</text>
</comment>
<evidence type="ECO:0000256" key="3">
    <source>
        <dbReference type="ARBA" id="ARBA00022801"/>
    </source>
</evidence>
<dbReference type="GO" id="GO:0016929">
    <property type="term" value="F:deSUMOylase activity"/>
    <property type="evidence" value="ECO:0007669"/>
    <property type="project" value="TreeGrafter"/>
</dbReference>
<feature type="region of interest" description="Disordered" evidence="5">
    <location>
        <begin position="121"/>
        <end position="141"/>
    </location>
</feature>
<dbReference type="InterPro" id="IPR038765">
    <property type="entry name" value="Papain-like_cys_pep_sf"/>
</dbReference>
<name>A0AAD9TRB5_9ROSI</name>
<dbReference type="GO" id="GO:0005634">
    <property type="term" value="C:nucleus"/>
    <property type="evidence" value="ECO:0007669"/>
    <property type="project" value="TreeGrafter"/>
</dbReference>
<dbReference type="PANTHER" id="PTHR12606:SF141">
    <property type="entry name" value="GH15225P-RELATED"/>
    <property type="match status" value="1"/>
</dbReference>
<dbReference type="Pfam" id="PF02902">
    <property type="entry name" value="Peptidase_C48"/>
    <property type="match status" value="1"/>
</dbReference>
<evidence type="ECO:0000259" key="6">
    <source>
        <dbReference type="PROSITE" id="PS50600"/>
    </source>
</evidence>
<keyword evidence="3" id="KW-0378">Hydrolase</keyword>
<dbReference type="GO" id="GO:0016926">
    <property type="term" value="P:protein desumoylation"/>
    <property type="evidence" value="ECO:0007669"/>
    <property type="project" value="TreeGrafter"/>
</dbReference>
<evidence type="ECO:0000256" key="2">
    <source>
        <dbReference type="ARBA" id="ARBA00022670"/>
    </source>
</evidence>
<dbReference type="SUPFAM" id="SSF54001">
    <property type="entry name" value="Cysteine proteinases"/>
    <property type="match status" value="1"/>
</dbReference>
<comment type="caution">
    <text evidence="7">The sequence shown here is derived from an EMBL/GenBank/DDBJ whole genome shotgun (WGS) entry which is preliminary data.</text>
</comment>
<feature type="region of interest" description="Disordered" evidence="5">
    <location>
        <begin position="77"/>
        <end position="109"/>
    </location>
</feature>
<reference evidence="7" key="1">
    <citation type="journal article" date="2023" name="Plant J.">
        <title>Genome sequences and population genomics provide insights into the demographic history, inbreeding, and mutation load of two 'living fossil' tree species of Dipteronia.</title>
        <authorList>
            <person name="Feng Y."/>
            <person name="Comes H.P."/>
            <person name="Chen J."/>
            <person name="Zhu S."/>
            <person name="Lu R."/>
            <person name="Zhang X."/>
            <person name="Li P."/>
            <person name="Qiu J."/>
            <person name="Olsen K.M."/>
            <person name="Qiu Y."/>
        </authorList>
    </citation>
    <scope>NUCLEOTIDE SEQUENCE</scope>
    <source>
        <strain evidence="7">KIB01</strain>
    </source>
</reference>
<dbReference type="EMBL" id="JANJYI010000007">
    <property type="protein sequence ID" value="KAK2640792.1"/>
    <property type="molecule type" value="Genomic_DNA"/>
</dbReference>
<dbReference type="AlphaFoldDB" id="A0AAD9TRB5"/>
<dbReference type="GO" id="GO:0006508">
    <property type="term" value="P:proteolysis"/>
    <property type="evidence" value="ECO:0007669"/>
    <property type="project" value="UniProtKB-KW"/>
</dbReference>
<keyword evidence="2" id="KW-0645">Protease</keyword>
<dbReference type="PROSITE" id="PS50600">
    <property type="entry name" value="ULP_PROTEASE"/>
    <property type="match status" value="1"/>
</dbReference>
<evidence type="ECO:0000256" key="1">
    <source>
        <dbReference type="ARBA" id="ARBA00005234"/>
    </source>
</evidence>
<evidence type="ECO:0000313" key="7">
    <source>
        <dbReference type="EMBL" id="KAK2640792.1"/>
    </source>
</evidence>
<keyword evidence="4" id="KW-0788">Thiol protease</keyword>
<dbReference type="Gene3D" id="3.40.395.10">
    <property type="entry name" value="Adenoviral Proteinase, Chain A"/>
    <property type="match status" value="1"/>
</dbReference>
<proteinExistence type="inferred from homology"/>
<protein>
    <recommendedName>
        <fullName evidence="6">Ubiquitin-like protease family profile domain-containing protein</fullName>
    </recommendedName>
</protein>
<feature type="compositionally biased region" description="Basic and acidic residues" evidence="5">
    <location>
        <begin position="132"/>
        <end position="141"/>
    </location>
</feature>
<evidence type="ECO:0000256" key="5">
    <source>
        <dbReference type="SAM" id="MobiDB-lite"/>
    </source>
</evidence>
<feature type="domain" description="Ubiquitin-like protease family profile" evidence="6">
    <location>
        <begin position="86"/>
        <end position="285"/>
    </location>
</feature>
<evidence type="ECO:0000256" key="4">
    <source>
        <dbReference type="ARBA" id="ARBA00022807"/>
    </source>
</evidence>
<dbReference type="PANTHER" id="PTHR12606">
    <property type="entry name" value="SENTRIN/SUMO-SPECIFIC PROTEASE"/>
    <property type="match status" value="1"/>
</dbReference>